<keyword evidence="4 8" id="KW-0378">Hydrolase</keyword>
<comment type="similarity">
    <text evidence="1">Belongs to the peptidase C40 family.</text>
</comment>
<dbReference type="RefSeq" id="WP_053492853.1">
    <property type="nucleotide sequence ID" value="NZ_LIUT01000001.1"/>
</dbReference>
<evidence type="ECO:0000256" key="4">
    <source>
        <dbReference type="ARBA" id="ARBA00022801"/>
    </source>
</evidence>
<feature type="domain" description="NlpC/P60" evidence="7">
    <location>
        <begin position="24"/>
        <end position="145"/>
    </location>
</feature>
<dbReference type="OrthoDB" id="9813118at2"/>
<keyword evidence="3 6" id="KW-0732">Signal</keyword>
<dbReference type="PANTHER" id="PTHR47360">
    <property type="entry name" value="MUREIN DD-ENDOPEPTIDASE MEPS/MUREIN LD-CARBOXYPEPTIDASE"/>
    <property type="match status" value="1"/>
</dbReference>
<evidence type="ECO:0000256" key="1">
    <source>
        <dbReference type="ARBA" id="ARBA00007074"/>
    </source>
</evidence>
<evidence type="ECO:0000313" key="8">
    <source>
        <dbReference type="EMBL" id="KOR89801.1"/>
    </source>
</evidence>
<dbReference type="InterPro" id="IPR052062">
    <property type="entry name" value="Murein_DD/LD_carboxypeptidase"/>
</dbReference>
<dbReference type="GO" id="GO:0008234">
    <property type="term" value="F:cysteine-type peptidase activity"/>
    <property type="evidence" value="ECO:0007669"/>
    <property type="project" value="UniProtKB-KW"/>
</dbReference>
<reference evidence="9" key="1">
    <citation type="submission" date="2015-08" db="EMBL/GenBank/DDBJ databases">
        <title>Genome sequencing project for genomic taxonomy and phylogenomics of Bacillus-like bacteria.</title>
        <authorList>
            <person name="Liu B."/>
            <person name="Wang J."/>
            <person name="Zhu Y."/>
            <person name="Liu G."/>
            <person name="Chen Q."/>
            <person name="Chen Z."/>
            <person name="Lan J."/>
            <person name="Che J."/>
            <person name="Ge C."/>
            <person name="Shi H."/>
            <person name="Pan Z."/>
            <person name="Liu X."/>
        </authorList>
    </citation>
    <scope>NUCLEOTIDE SEQUENCE [LARGE SCALE GENOMIC DNA]</scope>
    <source>
        <strain evidence="9">FJAT-22460</strain>
    </source>
</reference>
<evidence type="ECO:0000256" key="5">
    <source>
        <dbReference type="ARBA" id="ARBA00022807"/>
    </source>
</evidence>
<dbReference type="InterPro" id="IPR038765">
    <property type="entry name" value="Papain-like_cys_pep_sf"/>
</dbReference>
<evidence type="ECO:0000259" key="7">
    <source>
        <dbReference type="PROSITE" id="PS51935"/>
    </source>
</evidence>
<name>A0A0M1P5N7_9BACL</name>
<sequence>MKKFAITLLGSAIIFSSGAVTAFADQQPNFQHQVKQLVGTPYKWGGTTTSGFDCSGFILYMFRNFDVDLPRTSQGQAQAGVHVDREDLRVGDLVFFNTSGSGISHAGVYIGNGQFAHASSSKGVRISELSDSYYEPRYVTARRVLNQESYAKLVGSAS</sequence>
<dbReference type="InterPro" id="IPR000064">
    <property type="entry name" value="NLP_P60_dom"/>
</dbReference>
<evidence type="ECO:0000256" key="6">
    <source>
        <dbReference type="SAM" id="SignalP"/>
    </source>
</evidence>
<dbReference type="EMBL" id="LIUT01000001">
    <property type="protein sequence ID" value="KOR89801.1"/>
    <property type="molecule type" value="Genomic_DNA"/>
</dbReference>
<keyword evidence="2" id="KW-0645">Protease</keyword>
<comment type="caution">
    <text evidence="8">The sequence shown here is derived from an EMBL/GenBank/DDBJ whole genome shotgun (WGS) entry which is preliminary data.</text>
</comment>
<dbReference type="Gene3D" id="3.90.1720.10">
    <property type="entry name" value="endopeptidase domain like (from Nostoc punctiforme)"/>
    <property type="match status" value="1"/>
</dbReference>
<organism evidence="8 9">
    <name type="scientific">Paenibacillus solani</name>
    <dbReference type="NCBI Taxonomy" id="1705565"/>
    <lineage>
        <taxon>Bacteria</taxon>
        <taxon>Bacillati</taxon>
        <taxon>Bacillota</taxon>
        <taxon>Bacilli</taxon>
        <taxon>Bacillales</taxon>
        <taxon>Paenibacillaceae</taxon>
        <taxon>Paenibacillus</taxon>
    </lineage>
</organism>
<dbReference type="GO" id="GO:0006508">
    <property type="term" value="P:proteolysis"/>
    <property type="evidence" value="ECO:0007669"/>
    <property type="project" value="UniProtKB-KW"/>
</dbReference>
<dbReference type="Proteomes" id="UP000036932">
    <property type="component" value="Unassembled WGS sequence"/>
</dbReference>
<feature type="chain" id="PRO_5038771730" evidence="6">
    <location>
        <begin position="23"/>
        <end position="158"/>
    </location>
</feature>
<evidence type="ECO:0000256" key="2">
    <source>
        <dbReference type="ARBA" id="ARBA00022670"/>
    </source>
</evidence>
<evidence type="ECO:0000313" key="9">
    <source>
        <dbReference type="Proteomes" id="UP000036932"/>
    </source>
</evidence>
<dbReference type="AlphaFoldDB" id="A0A0M1P5N7"/>
<dbReference type="PROSITE" id="PS51935">
    <property type="entry name" value="NLPC_P60"/>
    <property type="match status" value="1"/>
</dbReference>
<evidence type="ECO:0000256" key="3">
    <source>
        <dbReference type="ARBA" id="ARBA00022729"/>
    </source>
</evidence>
<protein>
    <submittedName>
        <fullName evidence="8">Hydrolase</fullName>
    </submittedName>
</protein>
<dbReference type="PATRIC" id="fig|1705565.3.peg.4433"/>
<proteinExistence type="inferred from homology"/>
<dbReference type="PANTHER" id="PTHR47360:SF1">
    <property type="entry name" value="ENDOPEPTIDASE NLPC-RELATED"/>
    <property type="match status" value="1"/>
</dbReference>
<dbReference type="Pfam" id="PF00877">
    <property type="entry name" value="NLPC_P60"/>
    <property type="match status" value="1"/>
</dbReference>
<dbReference type="SUPFAM" id="SSF54001">
    <property type="entry name" value="Cysteine proteinases"/>
    <property type="match status" value="1"/>
</dbReference>
<gene>
    <name evidence="8" type="ORF">AM231_12080</name>
</gene>
<feature type="signal peptide" evidence="6">
    <location>
        <begin position="1"/>
        <end position="22"/>
    </location>
</feature>
<keyword evidence="9" id="KW-1185">Reference proteome</keyword>
<accession>A0A0M1P5N7</accession>
<keyword evidence="5" id="KW-0788">Thiol protease</keyword>